<dbReference type="eggNOG" id="COG2120">
    <property type="taxonomic scope" value="Bacteria"/>
</dbReference>
<dbReference type="EMBL" id="CP000774">
    <property type="protein sequence ID" value="ABS63036.1"/>
    <property type="molecule type" value="Genomic_DNA"/>
</dbReference>
<dbReference type="STRING" id="402881.Plav_1416"/>
<dbReference type="RefSeq" id="WP_012110313.1">
    <property type="nucleotide sequence ID" value="NC_009719.1"/>
</dbReference>
<dbReference type="PANTHER" id="PTHR12993:SF11">
    <property type="entry name" value="N-ACETYLGLUCOSAMINYL-PHOSPHATIDYLINOSITOL DE-N-ACETYLASE"/>
    <property type="match status" value="1"/>
</dbReference>
<keyword evidence="2" id="KW-1185">Reference proteome</keyword>
<proteinExistence type="predicted"/>
<sequence length="276" mass="30160">MLEILGILLLLAALAAATALFYFRHLFDDPAARRVPSVAGALGASRVLAVFAHPDDEQLINGLLTSAKAEGAYLAMVTATPGDAGTQSPVVCRQSELGIIRKAEALKNGFALGIDEQEVWDYPDGGVPDIPVDELVARVTDAMKRYRPDLVVAFWPASGATSHKDHMRMGLVAEQAIERLKAEGGPSPRFVAYPLIPRRSLLKLGRRTGKFVAENQPLPTHSTPGNTASKIRGWQIHAAQADYVAKAYKMPTRLLYAIWDKEFYAVRDLETGQWKN</sequence>
<dbReference type="Pfam" id="PF02585">
    <property type="entry name" value="PIG-L"/>
    <property type="match status" value="1"/>
</dbReference>
<dbReference type="GO" id="GO:0016811">
    <property type="term" value="F:hydrolase activity, acting on carbon-nitrogen (but not peptide) bonds, in linear amides"/>
    <property type="evidence" value="ECO:0007669"/>
    <property type="project" value="TreeGrafter"/>
</dbReference>
<dbReference type="OrthoDB" id="116799at2"/>
<accession>A7HT03</accession>
<dbReference type="InterPro" id="IPR003737">
    <property type="entry name" value="GlcNAc_PI_deacetylase-related"/>
</dbReference>
<dbReference type="InterPro" id="IPR024078">
    <property type="entry name" value="LmbE-like_dom_sf"/>
</dbReference>
<reference evidence="1 2" key="1">
    <citation type="journal article" date="2011" name="Stand. Genomic Sci.">
        <title>Complete genome sequence of Parvibaculum lavamentivorans type strain (DS-1(T)).</title>
        <authorList>
            <person name="Schleheck D."/>
            <person name="Weiss M."/>
            <person name="Pitluck S."/>
            <person name="Bruce D."/>
            <person name="Land M.L."/>
            <person name="Han S."/>
            <person name="Saunders E."/>
            <person name="Tapia R."/>
            <person name="Detter C."/>
            <person name="Brettin T."/>
            <person name="Han J."/>
            <person name="Woyke T."/>
            <person name="Goodwin L."/>
            <person name="Pennacchio L."/>
            <person name="Nolan M."/>
            <person name="Cook A.M."/>
            <person name="Kjelleberg S."/>
            <person name="Thomas T."/>
        </authorList>
    </citation>
    <scope>NUCLEOTIDE SEQUENCE [LARGE SCALE GENOMIC DNA]</scope>
    <source>
        <strain evidence="2">DS-1 / DSM 13023 / NCIMB 13966</strain>
    </source>
</reference>
<dbReference type="PANTHER" id="PTHR12993">
    <property type="entry name" value="N-ACETYLGLUCOSAMINYL-PHOSPHATIDYLINOSITOL DE-N-ACETYLASE-RELATED"/>
    <property type="match status" value="1"/>
</dbReference>
<protein>
    <submittedName>
        <fullName evidence="1">LmbE family protein</fullName>
    </submittedName>
</protein>
<organism evidence="1 2">
    <name type="scientific">Parvibaculum lavamentivorans (strain DS-1 / DSM 13023 / NCIMB 13966)</name>
    <dbReference type="NCBI Taxonomy" id="402881"/>
    <lineage>
        <taxon>Bacteria</taxon>
        <taxon>Pseudomonadati</taxon>
        <taxon>Pseudomonadota</taxon>
        <taxon>Alphaproteobacteria</taxon>
        <taxon>Hyphomicrobiales</taxon>
        <taxon>Parvibaculaceae</taxon>
        <taxon>Parvibaculum</taxon>
    </lineage>
</organism>
<evidence type="ECO:0000313" key="2">
    <source>
        <dbReference type="Proteomes" id="UP000006377"/>
    </source>
</evidence>
<dbReference type="AlphaFoldDB" id="A7HT03"/>
<evidence type="ECO:0000313" key="1">
    <source>
        <dbReference type="EMBL" id="ABS63036.1"/>
    </source>
</evidence>
<dbReference type="Gene3D" id="3.40.50.10320">
    <property type="entry name" value="LmbE-like"/>
    <property type="match status" value="1"/>
</dbReference>
<dbReference type="Proteomes" id="UP000006377">
    <property type="component" value="Chromosome"/>
</dbReference>
<dbReference type="SUPFAM" id="SSF102588">
    <property type="entry name" value="LmbE-like"/>
    <property type="match status" value="1"/>
</dbReference>
<dbReference type="HOGENOM" id="CLU_049311_2_1_5"/>
<dbReference type="KEGG" id="pla:Plav_1416"/>
<gene>
    <name evidence="1" type="ordered locus">Plav_1416</name>
</gene>
<name>A7HT03_PARL1</name>